<comment type="similarity">
    <text evidence="1">Belongs to the PPR family. PCMP-H subfamily.</text>
</comment>
<sequence>MVSQLQQSSFVIATNYQKFKYFEIPKCLFLLKFLKHFCSSPALAPEEPCVHIDPRFNSDSFYASLIDNSKHRKQLNQIHCQLYVSGLQHSGFLMTKLVNGSSNFGEVCYARKVFDEFLHPDVFMWNAIIRSYSRSNMFRESVEMYSRMRSAGVHPDCYTFPYVLKACTELSDFSLSRLVHGQVFRYGFVLDVFVQNGLLALYAKCGQISKARVVFNRLGDRNIVSWTSIISGYAQNGEAMEALRLFDQMRKTYVKPDWIALVSILRAYTDVDDLEQGRSLHVARSLFDQIETHNVIMWNAMISGYAKNGHAEEAVQLFRDMIRRNIRPDAVTVSSTVLACAQVGSVELAQWMDDYVTASKYRTDIFVNTALMDMYAKCGSVEFARRVFDRLSEKDVVVWSAMIMGYGLHGQGWEAIYLYQAMKQAGVCPNDITFIGLLTACNHSGLVKQGWELFHCMRDFGIEPRNEHYSCVVDLLGRAGYLDRAFAFVMTMPTEPGVSVWGALLSACKIHRHVTMGEYAANKLFSLDPHNVGHYVQLSNLYASARMWGCVASVRVLMKEKGLNKDLGFSLIEINGKLQAFHVGDKSHPRTEEIFDELRRLEKRLKEIGFVPHTDSVMHDLNYEEKEENLCVHSERIAIAYGLISTAPGTTLRIIKNLRACVNCHAAIKLISKLVQREIIVRDANRFHHFKDGLCSCGDYW</sequence>
<evidence type="ECO:0000313" key="6">
    <source>
        <dbReference type="Proteomes" id="UP001341840"/>
    </source>
</evidence>
<feature type="repeat" description="PPR" evidence="3">
    <location>
        <begin position="222"/>
        <end position="256"/>
    </location>
</feature>
<dbReference type="InterPro" id="IPR046960">
    <property type="entry name" value="PPR_At4g14850-like_plant"/>
</dbReference>
<evidence type="ECO:0000256" key="3">
    <source>
        <dbReference type="PROSITE-ProRule" id="PRU00708"/>
    </source>
</evidence>
<keyword evidence="6" id="KW-1185">Reference proteome</keyword>
<dbReference type="PANTHER" id="PTHR47926">
    <property type="entry name" value="PENTATRICOPEPTIDE REPEAT-CONTAINING PROTEIN"/>
    <property type="match status" value="1"/>
</dbReference>
<dbReference type="Pfam" id="PF13041">
    <property type="entry name" value="PPR_2"/>
    <property type="match status" value="4"/>
</dbReference>
<feature type="repeat" description="PPR" evidence="3">
    <location>
        <begin position="121"/>
        <end position="155"/>
    </location>
</feature>
<name>A0ABU6R448_9FABA</name>
<organism evidence="5 6">
    <name type="scientific">Stylosanthes scabra</name>
    <dbReference type="NCBI Taxonomy" id="79078"/>
    <lineage>
        <taxon>Eukaryota</taxon>
        <taxon>Viridiplantae</taxon>
        <taxon>Streptophyta</taxon>
        <taxon>Embryophyta</taxon>
        <taxon>Tracheophyta</taxon>
        <taxon>Spermatophyta</taxon>
        <taxon>Magnoliopsida</taxon>
        <taxon>eudicotyledons</taxon>
        <taxon>Gunneridae</taxon>
        <taxon>Pentapetalae</taxon>
        <taxon>rosids</taxon>
        <taxon>fabids</taxon>
        <taxon>Fabales</taxon>
        <taxon>Fabaceae</taxon>
        <taxon>Papilionoideae</taxon>
        <taxon>50 kb inversion clade</taxon>
        <taxon>dalbergioids sensu lato</taxon>
        <taxon>Dalbergieae</taxon>
        <taxon>Pterocarpus clade</taxon>
        <taxon>Stylosanthes</taxon>
    </lineage>
</organism>
<dbReference type="InterPro" id="IPR046848">
    <property type="entry name" value="E_motif"/>
</dbReference>
<dbReference type="EMBL" id="JASCZI010030230">
    <property type="protein sequence ID" value="MED6119192.1"/>
    <property type="molecule type" value="Genomic_DNA"/>
</dbReference>
<feature type="repeat" description="PPR" evidence="3">
    <location>
        <begin position="395"/>
        <end position="429"/>
    </location>
</feature>
<evidence type="ECO:0000256" key="2">
    <source>
        <dbReference type="ARBA" id="ARBA00022737"/>
    </source>
</evidence>
<dbReference type="InterPro" id="IPR002885">
    <property type="entry name" value="PPR_rpt"/>
</dbReference>
<dbReference type="Pfam" id="PF20431">
    <property type="entry name" value="E_motif"/>
    <property type="match status" value="1"/>
</dbReference>
<evidence type="ECO:0000256" key="1">
    <source>
        <dbReference type="ARBA" id="ARBA00006643"/>
    </source>
</evidence>
<dbReference type="PANTHER" id="PTHR47926:SF396">
    <property type="entry name" value="PENTATRICOPEPTIDE REPEAT-CONTAINING PROTEIN"/>
    <property type="match status" value="1"/>
</dbReference>
<dbReference type="InterPro" id="IPR032867">
    <property type="entry name" value="DYW_dom"/>
</dbReference>
<dbReference type="NCBIfam" id="TIGR00756">
    <property type="entry name" value="PPR"/>
    <property type="match status" value="5"/>
</dbReference>
<dbReference type="Proteomes" id="UP001341840">
    <property type="component" value="Unassembled WGS sequence"/>
</dbReference>
<gene>
    <name evidence="5" type="ORF">PIB30_009591</name>
</gene>
<dbReference type="Pfam" id="PF14432">
    <property type="entry name" value="DYW_deaminase"/>
    <property type="match status" value="1"/>
</dbReference>
<dbReference type="PROSITE" id="PS51375">
    <property type="entry name" value="PPR"/>
    <property type="match status" value="5"/>
</dbReference>
<feature type="domain" description="DYW" evidence="4">
    <location>
        <begin position="609"/>
        <end position="701"/>
    </location>
</feature>
<reference evidence="5 6" key="1">
    <citation type="journal article" date="2023" name="Plants (Basel)">
        <title>Bridging the Gap: Combining Genomics and Transcriptomics Approaches to Understand Stylosanthes scabra, an Orphan Legume from the Brazilian Caatinga.</title>
        <authorList>
            <person name="Ferreira-Neto J.R.C."/>
            <person name="da Silva M.D."/>
            <person name="Binneck E."/>
            <person name="de Melo N.F."/>
            <person name="da Silva R.H."/>
            <person name="de Melo A.L.T.M."/>
            <person name="Pandolfi V."/>
            <person name="Bustamante F.O."/>
            <person name="Brasileiro-Vidal A.C."/>
            <person name="Benko-Iseppon A.M."/>
        </authorList>
    </citation>
    <scope>NUCLEOTIDE SEQUENCE [LARGE SCALE GENOMIC DNA]</scope>
    <source>
        <tissue evidence="5">Leaves</tissue>
    </source>
</reference>
<comment type="caution">
    <text evidence="5">The sequence shown here is derived from an EMBL/GenBank/DDBJ whole genome shotgun (WGS) entry which is preliminary data.</text>
</comment>
<dbReference type="InterPro" id="IPR011990">
    <property type="entry name" value="TPR-like_helical_dom_sf"/>
</dbReference>
<keyword evidence="2" id="KW-0677">Repeat</keyword>
<feature type="repeat" description="PPR" evidence="3">
    <location>
        <begin position="294"/>
        <end position="328"/>
    </location>
</feature>
<evidence type="ECO:0000259" key="4">
    <source>
        <dbReference type="Pfam" id="PF14432"/>
    </source>
</evidence>
<dbReference type="Gene3D" id="1.25.40.10">
    <property type="entry name" value="Tetratricopeptide repeat domain"/>
    <property type="match status" value="4"/>
</dbReference>
<feature type="repeat" description="PPR" evidence="3">
    <location>
        <begin position="430"/>
        <end position="464"/>
    </location>
</feature>
<evidence type="ECO:0000313" key="5">
    <source>
        <dbReference type="EMBL" id="MED6119192.1"/>
    </source>
</evidence>
<protein>
    <recommendedName>
        <fullName evidence="4">DYW domain-containing protein</fullName>
    </recommendedName>
</protein>
<accession>A0ABU6R448</accession>
<proteinExistence type="inferred from homology"/>